<protein>
    <submittedName>
        <fullName evidence="1">Uncharacterized protein</fullName>
    </submittedName>
</protein>
<reference evidence="1 2" key="1">
    <citation type="submission" date="2014-04" db="EMBL/GenBank/DDBJ databases">
        <authorList>
            <consortium name="DOE Joint Genome Institute"/>
            <person name="Kuo A."/>
            <person name="Gay G."/>
            <person name="Dore J."/>
            <person name="Kohler A."/>
            <person name="Nagy L.G."/>
            <person name="Floudas D."/>
            <person name="Copeland A."/>
            <person name="Barry K.W."/>
            <person name="Cichocki N."/>
            <person name="Veneault-Fourrey C."/>
            <person name="LaButti K."/>
            <person name="Lindquist E.A."/>
            <person name="Lipzen A."/>
            <person name="Lundell T."/>
            <person name="Morin E."/>
            <person name="Murat C."/>
            <person name="Sun H."/>
            <person name="Tunlid A."/>
            <person name="Henrissat B."/>
            <person name="Grigoriev I.V."/>
            <person name="Hibbett D.S."/>
            <person name="Martin F."/>
            <person name="Nordberg H.P."/>
            <person name="Cantor M.N."/>
            <person name="Hua S.X."/>
        </authorList>
    </citation>
    <scope>NUCLEOTIDE SEQUENCE [LARGE SCALE GENOMIC DNA]</scope>
    <source>
        <strain evidence="2">h7</strain>
    </source>
</reference>
<dbReference type="AlphaFoldDB" id="A0A0C3BYP4"/>
<dbReference type="HOGENOM" id="CLU_006344_16_2_1"/>
<reference evidence="2" key="2">
    <citation type="submission" date="2015-01" db="EMBL/GenBank/DDBJ databases">
        <title>Evolutionary Origins and Diversification of the Mycorrhizal Mutualists.</title>
        <authorList>
            <consortium name="DOE Joint Genome Institute"/>
            <consortium name="Mycorrhizal Genomics Consortium"/>
            <person name="Kohler A."/>
            <person name="Kuo A."/>
            <person name="Nagy L.G."/>
            <person name="Floudas D."/>
            <person name="Copeland A."/>
            <person name="Barry K.W."/>
            <person name="Cichocki N."/>
            <person name="Veneault-Fourrey C."/>
            <person name="LaButti K."/>
            <person name="Lindquist E.A."/>
            <person name="Lipzen A."/>
            <person name="Lundell T."/>
            <person name="Morin E."/>
            <person name="Murat C."/>
            <person name="Riley R."/>
            <person name="Ohm R."/>
            <person name="Sun H."/>
            <person name="Tunlid A."/>
            <person name="Henrissat B."/>
            <person name="Grigoriev I.V."/>
            <person name="Hibbett D.S."/>
            <person name="Martin F."/>
        </authorList>
    </citation>
    <scope>NUCLEOTIDE SEQUENCE [LARGE SCALE GENOMIC DNA]</scope>
    <source>
        <strain evidence="2">h7</strain>
    </source>
</reference>
<gene>
    <name evidence="1" type="ORF">M413DRAFT_77334</name>
</gene>
<dbReference type="STRING" id="686832.A0A0C3BYP4"/>
<dbReference type="EMBL" id="KN831799">
    <property type="protein sequence ID" value="KIM37144.1"/>
    <property type="molecule type" value="Genomic_DNA"/>
</dbReference>
<sequence length="69" mass="8142">MWRVRPDVRHQQRLLGVIHLDSFLRGAHLLPIFGADFLPVNFDHTFSLDAFAGYYVNHFADHHMHEIVF</sequence>
<organism evidence="1 2">
    <name type="scientific">Hebeloma cylindrosporum</name>
    <dbReference type="NCBI Taxonomy" id="76867"/>
    <lineage>
        <taxon>Eukaryota</taxon>
        <taxon>Fungi</taxon>
        <taxon>Dikarya</taxon>
        <taxon>Basidiomycota</taxon>
        <taxon>Agaricomycotina</taxon>
        <taxon>Agaricomycetes</taxon>
        <taxon>Agaricomycetidae</taxon>
        <taxon>Agaricales</taxon>
        <taxon>Agaricineae</taxon>
        <taxon>Hymenogastraceae</taxon>
        <taxon>Hebeloma</taxon>
    </lineage>
</organism>
<accession>A0A0C3BYP4</accession>
<dbReference type="OrthoDB" id="3187773at2759"/>
<evidence type="ECO:0000313" key="1">
    <source>
        <dbReference type="EMBL" id="KIM37144.1"/>
    </source>
</evidence>
<dbReference type="Proteomes" id="UP000053424">
    <property type="component" value="Unassembled WGS sequence"/>
</dbReference>
<keyword evidence="2" id="KW-1185">Reference proteome</keyword>
<name>A0A0C3BYP4_HEBCY</name>
<evidence type="ECO:0000313" key="2">
    <source>
        <dbReference type="Proteomes" id="UP000053424"/>
    </source>
</evidence>
<proteinExistence type="predicted"/>